<dbReference type="InterPro" id="IPR011008">
    <property type="entry name" value="Dimeric_a/b-barrel"/>
</dbReference>
<evidence type="ECO:0000313" key="6">
    <source>
        <dbReference type="EMBL" id="AVO43849.1"/>
    </source>
</evidence>
<protein>
    <submittedName>
        <fullName evidence="6">AsnC family transcriptional regulator</fullName>
    </submittedName>
</protein>
<dbReference type="SUPFAM" id="SSF54909">
    <property type="entry name" value="Dimeric alpha+beta barrel"/>
    <property type="match status" value="1"/>
</dbReference>
<dbReference type="InterPro" id="IPR036390">
    <property type="entry name" value="WH_DNA-bd_sf"/>
</dbReference>
<keyword evidence="3" id="KW-0804">Transcription</keyword>
<proteinExistence type="predicted"/>
<dbReference type="AlphaFoldDB" id="A0A2S0N6R6"/>
<dbReference type="InterPro" id="IPR036388">
    <property type="entry name" value="WH-like_DNA-bd_sf"/>
</dbReference>
<dbReference type="InterPro" id="IPR000485">
    <property type="entry name" value="AsnC-type_HTH_dom"/>
</dbReference>
<dbReference type="EMBL" id="CP027668">
    <property type="protein sequence ID" value="AVO43849.1"/>
    <property type="molecule type" value="Genomic_DNA"/>
</dbReference>
<dbReference type="SMART" id="SM00344">
    <property type="entry name" value="HTH_ASNC"/>
    <property type="match status" value="1"/>
</dbReference>
<dbReference type="PROSITE" id="PS00519">
    <property type="entry name" value="HTH_ASNC_1"/>
    <property type="match status" value="1"/>
</dbReference>
<evidence type="ECO:0000256" key="2">
    <source>
        <dbReference type="ARBA" id="ARBA00023125"/>
    </source>
</evidence>
<dbReference type="RefSeq" id="WP_106747179.1">
    <property type="nucleotide sequence ID" value="NZ_CP027668.1"/>
</dbReference>
<dbReference type="Gene3D" id="3.30.70.920">
    <property type="match status" value="1"/>
</dbReference>
<dbReference type="GO" id="GO:0043200">
    <property type="term" value="P:response to amino acid"/>
    <property type="evidence" value="ECO:0007669"/>
    <property type="project" value="TreeGrafter"/>
</dbReference>
<evidence type="ECO:0000256" key="1">
    <source>
        <dbReference type="ARBA" id="ARBA00023015"/>
    </source>
</evidence>
<organism evidence="6 7">
    <name type="scientific">Phreatobacter cathodiphilus</name>
    <dbReference type="NCBI Taxonomy" id="1868589"/>
    <lineage>
        <taxon>Bacteria</taxon>
        <taxon>Pseudomonadati</taxon>
        <taxon>Pseudomonadota</taxon>
        <taxon>Alphaproteobacteria</taxon>
        <taxon>Hyphomicrobiales</taxon>
        <taxon>Phreatobacteraceae</taxon>
        <taxon>Phreatobacter</taxon>
    </lineage>
</organism>
<keyword evidence="1" id="KW-0805">Transcription regulation</keyword>
<dbReference type="CDD" id="cd00090">
    <property type="entry name" value="HTH_ARSR"/>
    <property type="match status" value="1"/>
</dbReference>
<dbReference type="InterPro" id="IPR019888">
    <property type="entry name" value="Tscrpt_reg_AsnC-like"/>
</dbReference>
<dbReference type="InterPro" id="IPR019887">
    <property type="entry name" value="Tscrpt_reg_AsnC/Lrp_C"/>
</dbReference>
<dbReference type="PRINTS" id="PR00033">
    <property type="entry name" value="HTHASNC"/>
</dbReference>
<dbReference type="PANTHER" id="PTHR30154">
    <property type="entry name" value="LEUCINE-RESPONSIVE REGULATORY PROTEIN"/>
    <property type="match status" value="1"/>
</dbReference>
<evidence type="ECO:0000313" key="7">
    <source>
        <dbReference type="Proteomes" id="UP000237889"/>
    </source>
</evidence>
<evidence type="ECO:0000256" key="4">
    <source>
        <dbReference type="SAM" id="MobiDB-lite"/>
    </source>
</evidence>
<dbReference type="KEGG" id="phr:C6569_01495"/>
<evidence type="ECO:0000259" key="5">
    <source>
        <dbReference type="PROSITE" id="PS50956"/>
    </source>
</evidence>
<name>A0A2S0N6R6_9HYPH</name>
<dbReference type="PANTHER" id="PTHR30154:SF34">
    <property type="entry name" value="TRANSCRIPTIONAL REGULATOR AZLB"/>
    <property type="match status" value="1"/>
</dbReference>
<dbReference type="SUPFAM" id="SSF46785">
    <property type="entry name" value="Winged helix' DNA-binding domain"/>
    <property type="match status" value="1"/>
</dbReference>
<dbReference type="Proteomes" id="UP000237889">
    <property type="component" value="Chromosome"/>
</dbReference>
<keyword evidence="2" id="KW-0238">DNA-binding</keyword>
<evidence type="ECO:0000256" key="3">
    <source>
        <dbReference type="ARBA" id="ARBA00023163"/>
    </source>
</evidence>
<sequence length="172" mass="19994">MKKPQASRNPKSQIAPPPEPLDRIDRKILNRLQRDAAIPNQDLADQVGLSPAPTSRRVRRLKDEGYIAREVALVDPARVGSTLIAFVSVELDRQREDVLRSFERHISTQPEVQQCYFVTGETDYMLIVVCRDMDHYNDFVRQVLAQEHNIRRFRSSFNLQRVKFDTGIYLEE</sequence>
<gene>
    <name evidence="6" type="ORF">C6569_01495</name>
</gene>
<dbReference type="InterPro" id="IPR011991">
    <property type="entry name" value="ArsR-like_HTH"/>
</dbReference>
<dbReference type="GO" id="GO:0006355">
    <property type="term" value="P:regulation of DNA-templated transcription"/>
    <property type="evidence" value="ECO:0007669"/>
    <property type="project" value="UniProtKB-ARBA"/>
</dbReference>
<dbReference type="OrthoDB" id="9813313at2"/>
<keyword evidence="7" id="KW-1185">Reference proteome</keyword>
<dbReference type="Gene3D" id="1.10.10.10">
    <property type="entry name" value="Winged helix-like DNA-binding domain superfamily/Winged helix DNA-binding domain"/>
    <property type="match status" value="1"/>
</dbReference>
<dbReference type="Pfam" id="PF01037">
    <property type="entry name" value="AsnC_trans_reg"/>
    <property type="match status" value="1"/>
</dbReference>
<feature type="region of interest" description="Disordered" evidence="4">
    <location>
        <begin position="1"/>
        <end position="23"/>
    </location>
</feature>
<dbReference type="GO" id="GO:0043565">
    <property type="term" value="F:sequence-specific DNA binding"/>
    <property type="evidence" value="ECO:0007669"/>
    <property type="project" value="InterPro"/>
</dbReference>
<dbReference type="GO" id="GO:0005829">
    <property type="term" value="C:cytosol"/>
    <property type="evidence" value="ECO:0007669"/>
    <property type="project" value="TreeGrafter"/>
</dbReference>
<feature type="compositionally biased region" description="Polar residues" evidence="4">
    <location>
        <begin position="1"/>
        <end position="12"/>
    </location>
</feature>
<dbReference type="PROSITE" id="PS50956">
    <property type="entry name" value="HTH_ASNC_2"/>
    <property type="match status" value="1"/>
</dbReference>
<dbReference type="Pfam" id="PF13412">
    <property type="entry name" value="HTH_24"/>
    <property type="match status" value="1"/>
</dbReference>
<dbReference type="InterPro" id="IPR019885">
    <property type="entry name" value="Tscrpt_reg_HTH_AsnC-type_CS"/>
</dbReference>
<reference evidence="6 7" key="1">
    <citation type="submission" date="2018-03" db="EMBL/GenBank/DDBJ databases">
        <title>Genome sequencing of Phreatobacter sp.</title>
        <authorList>
            <person name="Kim S.-J."/>
            <person name="Heo J."/>
            <person name="Kwon S.-W."/>
        </authorList>
    </citation>
    <scope>NUCLEOTIDE SEQUENCE [LARGE SCALE GENOMIC DNA]</scope>
    <source>
        <strain evidence="6 7">S-12</strain>
    </source>
</reference>
<feature type="domain" description="HTH asnC-type" evidence="5">
    <location>
        <begin position="21"/>
        <end position="82"/>
    </location>
</feature>
<accession>A0A2S0N6R6</accession>